<feature type="compositionally biased region" description="Basic and acidic residues" evidence="1">
    <location>
        <begin position="360"/>
        <end position="373"/>
    </location>
</feature>
<evidence type="ECO:0000313" key="4">
    <source>
        <dbReference type="Proteomes" id="UP000566819"/>
    </source>
</evidence>
<proteinExistence type="predicted"/>
<feature type="domain" description="2EXR" evidence="2">
    <location>
        <begin position="151"/>
        <end position="208"/>
    </location>
</feature>
<feature type="compositionally biased region" description="Acidic residues" evidence="1">
    <location>
        <begin position="324"/>
        <end position="353"/>
    </location>
</feature>
<dbReference type="OrthoDB" id="3498600at2759"/>
<sequence>MPRPYSSYNVLASSHAVKDSATLGTTVTTSSASTFVPFSTRPAKLPFAATTRVYQGSKNPAGDVHYILDRLRFIVNHDFLVALALQLDGHGVLCGVEIKDQAKNWSANMQNWKEIISDIREFVDKLVSPEMEASSQITTSLPNFDNLNATFTPFMKLPIEIRQKTYLLIWDEPRAAQLYLGRGSLRSNNPVPAMLHVNPEARAAILNRRHSAWKRIEPVNQMMKFGQIFRGAVMAAEEDREDERLKVEKADRDARIATLMDDGATREEAEDIEDAVANVKKNLQTVIVKYAYARSWLVHGGINPASCLPAPRAVQMEDHEAIEMDDEELEDDVEPGDDEIGNDKIDNDEDDPEVIVISDDDGKMDVDKMDLDE</sequence>
<dbReference type="Pfam" id="PF20150">
    <property type="entry name" value="2EXR"/>
    <property type="match status" value="1"/>
</dbReference>
<comment type="caution">
    <text evidence="3">The sequence shown here is derived from an EMBL/GenBank/DDBJ whole genome shotgun (WGS) entry which is preliminary data.</text>
</comment>
<evidence type="ECO:0000259" key="2">
    <source>
        <dbReference type="Pfam" id="PF20150"/>
    </source>
</evidence>
<organism evidence="3 4">
    <name type="scientific">Cudoniella acicularis</name>
    <dbReference type="NCBI Taxonomy" id="354080"/>
    <lineage>
        <taxon>Eukaryota</taxon>
        <taxon>Fungi</taxon>
        <taxon>Dikarya</taxon>
        <taxon>Ascomycota</taxon>
        <taxon>Pezizomycotina</taxon>
        <taxon>Leotiomycetes</taxon>
        <taxon>Helotiales</taxon>
        <taxon>Tricladiaceae</taxon>
        <taxon>Cudoniella</taxon>
    </lineage>
</organism>
<dbReference type="AlphaFoldDB" id="A0A8H4W3N1"/>
<gene>
    <name evidence="3" type="ORF">G7Y89_g7599</name>
</gene>
<feature type="region of interest" description="Disordered" evidence="1">
    <location>
        <begin position="324"/>
        <end position="373"/>
    </location>
</feature>
<name>A0A8H4W3N1_9HELO</name>
<dbReference type="InterPro" id="IPR045518">
    <property type="entry name" value="2EXR"/>
</dbReference>
<keyword evidence="4" id="KW-1185">Reference proteome</keyword>
<dbReference type="Proteomes" id="UP000566819">
    <property type="component" value="Unassembled WGS sequence"/>
</dbReference>
<evidence type="ECO:0000256" key="1">
    <source>
        <dbReference type="SAM" id="MobiDB-lite"/>
    </source>
</evidence>
<reference evidence="3 4" key="1">
    <citation type="submission" date="2020-03" db="EMBL/GenBank/DDBJ databases">
        <title>Draft Genome Sequence of Cudoniella acicularis.</title>
        <authorList>
            <person name="Buettner E."/>
            <person name="Kellner H."/>
        </authorList>
    </citation>
    <scope>NUCLEOTIDE SEQUENCE [LARGE SCALE GENOMIC DNA]</scope>
    <source>
        <strain evidence="3 4">DSM 108380</strain>
    </source>
</reference>
<accession>A0A8H4W3N1</accession>
<dbReference type="EMBL" id="JAAMPI010000540">
    <property type="protein sequence ID" value="KAF4630540.1"/>
    <property type="molecule type" value="Genomic_DNA"/>
</dbReference>
<evidence type="ECO:0000313" key="3">
    <source>
        <dbReference type="EMBL" id="KAF4630540.1"/>
    </source>
</evidence>
<protein>
    <recommendedName>
        <fullName evidence="2">2EXR domain-containing protein</fullName>
    </recommendedName>
</protein>